<feature type="binding site" evidence="16">
    <location>
        <position position="262"/>
    </location>
    <ligand>
        <name>NAD(+)</name>
        <dbReference type="ChEBI" id="CHEBI:57540"/>
    </ligand>
</feature>
<dbReference type="PIRSF" id="PIRSF000350">
    <property type="entry name" value="Mercury_reductase_MerA"/>
    <property type="match status" value="1"/>
</dbReference>
<keyword evidence="12 18" id="KW-0676">Redox-active center</keyword>
<dbReference type="Gene3D" id="3.30.390.30">
    <property type="match status" value="1"/>
</dbReference>
<comment type="similarity">
    <text evidence="2 18">Belongs to the class-I pyridine nucleotide-disulfide oxidoreductase family.</text>
</comment>
<evidence type="ECO:0000256" key="12">
    <source>
        <dbReference type="ARBA" id="ARBA00023284"/>
    </source>
</evidence>
<dbReference type="InterPro" id="IPR006322">
    <property type="entry name" value="Glutathione_Rdtase_euk/bac"/>
</dbReference>
<evidence type="ECO:0000256" key="16">
    <source>
        <dbReference type="PIRSR" id="PIRSR000350-3"/>
    </source>
</evidence>
<keyword evidence="7 18" id="KW-0285">Flavoprotein</keyword>
<dbReference type="InterPro" id="IPR001100">
    <property type="entry name" value="Pyr_nuc-diS_OxRdtase"/>
</dbReference>
<evidence type="ECO:0000256" key="17">
    <source>
        <dbReference type="PIRSR" id="PIRSR000350-4"/>
    </source>
</evidence>
<dbReference type="PROSITE" id="PS00076">
    <property type="entry name" value="PYRIDINE_REDOX_1"/>
    <property type="match status" value="1"/>
</dbReference>
<dbReference type="FunFam" id="3.50.50.60:FF:000030">
    <property type="entry name" value="Glutathione reductase"/>
    <property type="match status" value="1"/>
</dbReference>
<comment type="cofactor">
    <cofactor evidence="16">
        <name>FAD</name>
        <dbReference type="ChEBI" id="CHEBI:57692"/>
    </cofactor>
    <text evidence="16">Binds 1 FAD per subunit.</text>
</comment>
<evidence type="ECO:0000256" key="8">
    <source>
        <dbReference type="ARBA" id="ARBA00022827"/>
    </source>
</evidence>
<evidence type="ECO:0000256" key="3">
    <source>
        <dbReference type="ARBA" id="ARBA00011738"/>
    </source>
</evidence>
<keyword evidence="16" id="KW-0547">Nucleotide-binding</keyword>
<evidence type="ECO:0000256" key="6">
    <source>
        <dbReference type="ARBA" id="ARBA00022490"/>
    </source>
</evidence>
<name>A0A318FJP7_KLEOX</name>
<dbReference type="FunFam" id="3.30.390.30:FF:000003">
    <property type="entry name" value="Glutathione reductase"/>
    <property type="match status" value="1"/>
</dbReference>
<evidence type="ECO:0000256" key="9">
    <source>
        <dbReference type="ARBA" id="ARBA00022857"/>
    </source>
</evidence>
<dbReference type="PANTHER" id="PTHR42737:SF2">
    <property type="entry name" value="GLUTATHIONE REDUCTASE"/>
    <property type="match status" value="1"/>
</dbReference>
<evidence type="ECO:0000256" key="14">
    <source>
        <dbReference type="ARBA" id="ARBA00056905"/>
    </source>
</evidence>
<evidence type="ECO:0000256" key="1">
    <source>
        <dbReference type="ARBA" id="ARBA00004496"/>
    </source>
</evidence>
<evidence type="ECO:0000256" key="15">
    <source>
        <dbReference type="PIRSR" id="PIRSR000350-2"/>
    </source>
</evidence>
<dbReference type="NCBIfam" id="NF004776">
    <property type="entry name" value="PRK06116.1"/>
    <property type="match status" value="1"/>
</dbReference>
<evidence type="ECO:0000256" key="5">
    <source>
        <dbReference type="ARBA" id="ARBA00017111"/>
    </source>
</evidence>
<comment type="subcellular location">
    <subcellularLocation>
        <location evidence="1">Cytoplasm</location>
    </subcellularLocation>
</comment>
<dbReference type="InterPro" id="IPR016156">
    <property type="entry name" value="FAD/NAD-linked_Rdtase_dimer_sf"/>
</dbReference>
<organism evidence="21 22">
    <name type="scientific">Klebsiella oxytoca</name>
    <dbReference type="NCBI Taxonomy" id="571"/>
    <lineage>
        <taxon>Bacteria</taxon>
        <taxon>Pseudomonadati</taxon>
        <taxon>Pseudomonadota</taxon>
        <taxon>Gammaproteobacteria</taxon>
        <taxon>Enterobacterales</taxon>
        <taxon>Enterobacteriaceae</taxon>
        <taxon>Klebsiella/Raoultella group</taxon>
        <taxon>Klebsiella</taxon>
    </lineage>
</organism>
<feature type="domain" description="FAD/NAD(P)-binding" evidence="20">
    <location>
        <begin position="5"/>
        <end position="318"/>
    </location>
</feature>
<comment type="caution">
    <text evidence="21">The sequence shown here is derived from an EMBL/GenBank/DDBJ whole genome shotgun (WGS) entry which is preliminary data.</text>
</comment>
<keyword evidence="6" id="KW-0963">Cytoplasm</keyword>
<dbReference type="InterPro" id="IPR004099">
    <property type="entry name" value="Pyr_nucl-diS_OxRdtase_dimer"/>
</dbReference>
<dbReference type="PRINTS" id="PR00368">
    <property type="entry name" value="FADPNR"/>
</dbReference>
<dbReference type="GO" id="GO:0034599">
    <property type="term" value="P:cellular response to oxidative stress"/>
    <property type="evidence" value="ECO:0007669"/>
    <property type="project" value="TreeGrafter"/>
</dbReference>
<dbReference type="AlphaFoldDB" id="A0A318FJP7"/>
<evidence type="ECO:0000313" key="21">
    <source>
        <dbReference type="EMBL" id="PXW43477.1"/>
    </source>
</evidence>
<dbReference type="PRINTS" id="PR00411">
    <property type="entry name" value="PNDRDTASEI"/>
</dbReference>
<dbReference type="Proteomes" id="UP000247485">
    <property type="component" value="Unassembled WGS sequence"/>
</dbReference>
<dbReference type="GO" id="GO:0050660">
    <property type="term" value="F:flavin adenine dinucleotide binding"/>
    <property type="evidence" value="ECO:0007669"/>
    <property type="project" value="InterPro"/>
</dbReference>
<keyword evidence="16" id="KW-0520">NAD</keyword>
<dbReference type="EC" id="1.8.1.7" evidence="4"/>
<comment type="catalytic activity">
    <reaction evidence="13">
        <text>2 glutathione + NADP(+) = glutathione disulfide + NADPH + H(+)</text>
        <dbReference type="Rhea" id="RHEA:11740"/>
        <dbReference type="ChEBI" id="CHEBI:15378"/>
        <dbReference type="ChEBI" id="CHEBI:57783"/>
        <dbReference type="ChEBI" id="CHEBI:57925"/>
        <dbReference type="ChEBI" id="CHEBI:58297"/>
        <dbReference type="ChEBI" id="CHEBI:58349"/>
        <dbReference type="EC" id="1.8.1.7"/>
    </reaction>
</comment>
<evidence type="ECO:0000256" key="2">
    <source>
        <dbReference type="ARBA" id="ARBA00007532"/>
    </source>
</evidence>
<evidence type="ECO:0000256" key="18">
    <source>
        <dbReference type="RuleBase" id="RU003691"/>
    </source>
</evidence>
<evidence type="ECO:0000256" key="13">
    <source>
        <dbReference type="ARBA" id="ARBA00049142"/>
    </source>
</evidence>
<dbReference type="GO" id="GO:0004362">
    <property type="term" value="F:glutathione-disulfide reductase (NADPH) activity"/>
    <property type="evidence" value="ECO:0007669"/>
    <property type="project" value="UniProtKB-EC"/>
</dbReference>
<comment type="function">
    <text evidence="14">Catalyzes the reduction of glutathione disulfide (GSSG) to reduced glutathione (GSH). Constitutes the major mechanism to maintain a high GSH:GSSG ratio in the cytosol.</text>
</comment>
<dbReference type="Pfam" id="PF07992">
    <property type="entry name" value="Pyr_redox_2"/>
    <property type="match status" value="1"/>
</dbReference>
<protein>
    <recommendedName>
        <fullName evidence="5">Glutathione reductase</fullName>
        <ecNumber evidence="4">1.8.1.7</ecNumber>
    </recommendedName>
</protein>
<feature type="binding site" evidence="16">
    <location>
        <begin position="174"/>
        <end position="181"/>
    </location>
    <ligand>
        <name>NAD(+)</name>
        <dbReference type="ChEBI" id="CHEBI:57540"/>
    </ligand>
</feature>
<evidence type="ECO:0000256" key="7">
    <source>
        <dbReference type="ARBA" id="ARBA00022630"/>
    </source>
</evidence>
<evidence type="ECO:0000256" key="10">
    <source>
        <dbReference type="ARBA" id="ARBA00023002"/>
    </source>
</evidence>
<keyword evidence="10 18" id="KW-0560">Oxidoreductase</keyword>
<dbReference type="SUPFAM" id="SSF51905">
    <property type="entry name" value="FAD/NAD(P)-binding domain"/>
    <property type="match status" value="1"/>
</dbReference>
<reference evidence="21 22" key="1">
    <citation type="submission" date="2018-05" db="EMBL/GenBank/DDBJ databases">
        <title>Freshwater and sediment microbial communities from various areas in North America, analyzing microbe dynamics in response to fracking.</title>
        <authorList>
            <person name="Lamendella R."/>
        </authorList>
    </citation>
    <scope>NUCLEOTIDE SEQUENCE [LARGE SCALE GENOMIC DNA]</scope>
    <source>
        <strain evidence="21 22">67</strain>
    </source>
</reference>
<feature type="active site" description="Proton acceptor" evidence="15">
    <location>
        <position position="439"/>
    </location>
</feature>
<dbReference type="RefSeq" id="WP_110274831.1">
    <property type="nucleotide sequence ID" value="NZ_QJJG01000011.1"/>
</dbReference>
<sequence length="451" mass="48658">MTKHYDYIAIGGGSGGIASINRAAMYGQKCALIEAKDLGGTCVNVGCVPKKVMWHAAQIREAIHLYGPDYGFDATINNFDWGKLIASRSAYIDRIHTSYDNVLGKNKVDVIKGFARFIDAKTVEVNGETITADHILIATGGRPSHPNIPGVEYGIDSDGFFELPALPKRVAVVGAGYIAVELAGVINGLGAETHLFVRKHAPLRSFDPLIVETLVEVMNAEGPQLHTNAIPKAVVKNADGSLTLDLEDGRSQTVDCLIWAIGREPANDNFNLAVTGVKTNDKGYIVVDKFQNTNVPGIYAVGDNTGAVELTPVAVAAGRRLSERLFNNKPDEHLDYSNIPTVVFSHPPIGTVGLTEPQAREQYGDDAVKVYKSSFTAMYTAVTSHRQPCRMKLVCVGPEEKIVGIHGIGFGMDEMLQGFAVALKMGATKKDFDNTVAIHPTASEEFVTMTR</sequence>
<dbReference type="GO" id="GO:0005829">
    <property type="term" value="C:cytosol"/>
    <property type="evidence" value="ECO:0007669"/>
    <property type="project" value="TreeGrafter"/>
</dbReference>
<comment type="subunit">
    <text evidence="3">Homodimer.</text>
</comment>
<accession>A0A318FJP7</accession>
<evidence type="ECO:0000256" key="11">
    <source>
        <dbReference type="ARBA" id="ARBA00023157"/>
    </source>
</evidence>
<proteinExistence type="inferred from homology"/>
<dbReference type="GO" id="GO:0045454">
    <property type="term" value="P:cell redox homeostasis"/>
    <property type="evidence" value="ECO:0007669"/>
    <property type="project" value="InterPro"/>
</dbReference>
<dbReference type="InterPro" id="IPR036188">
    <property type="entry name" value="FAD/NAD-bd_sf"/>
</dbReference>
<dbReference type="NCBIfam" id="TIGR01421">
    <property type="entry name" value="gluta_reduc_1"/>
    <property type="match status" value="1"/>
</dbReference>
<dbReference type="Gene3D" id="3.50.50.60">
    <property type="entry name" value="FAD/NAD(P)-binding domain"/>
    <property type="match status" value="2"/>
</dbReference>
<keyword evidence="9" id="KW-0521">NADP</keyword>
<keyword evidence="11" id="KW-1015">Disulfide bond</keyword>
<evidence type="ECO:0000256" key="4">
    <source>
        <dbReference type="ARBA" id="ARBA00012607"/>
    </source>
</evidence>
<dbReference type="SUPFAM" id="SSF55424">
    <property type="entry name" value="FAD/NAD-linked reductases, dimerisation (C-terminal) domain"/>
    <property type="match status" value="1"/>
</dbReference>
<dbReference type="InterPro" id="IPR046952">
    <property type="entry name" value="GSHR/TRXR-like"/>
</dbReference>
<dbReference type="InterPro" id="IPR012999">
    <property type="entry name" value="Pyr_OxRdtase_I_AS"/>
</dbReference>
<feature type="binding site" evidence="16">
    <location>
        <position position="51"/>
    </location>
    <ligand>
        <name>FAD</name>
        <dbReference type="ChEBI" id="CHEBI:57692"/>
    </ligand>
</feature>
<dbReference type="InterPro" id="IPR023753">
    <property type="entry name" value="FAD/NAD-binding_dom"/>
</dbReference>
<feature type="binding site" evidence="16">
    <location>
        <position position="303"/>
    </location>
    <ligand>
        <name>FAD</name>
        <dbReference type="ChEBI" id="CHEBI:57692"/>
    </ligand>
</feature>
<evidence type="ECO:0000259" key="20">
    <source>
        <dbReference type="Pfam" id="PF07992"/>
    </source>
</evidence>
<feature type="domain" description="Pyridine nucleotide-disulphide oxidoreductase dimerisation" evidence="19">
    <location>
        <begin position="339"/>
        <end position="449"/>
    </location>
</feature>
<dbReference type="Pfam" id="PF02852">
    <property type="entry name" value="Pyr_redox_dim"/>
    <property type="match status" value="1"/>
</dbReference>
<dbReference type="EMBL" id="QJJG01000011">
    <property type="protein sequence ID" value="PXW43477.1"/>
    <property type="molecule type" value="Genomic_DNA"/>
</dbReference>
<dbReference type="GO" id="GO:0006749">
    <property type="term" value="P:glutathione metabolic process"/>
    <property type="evidence" value="ECO:0007669"/>
    <property type="project" value="InterPro"/>
</dbReference>
<gene>
    <name evidence="21" type="ORF">DET57_1111</name>
</gene>
<feature type="disulfide bond" description="Redox-active" evidence="17">
    <location>
        <begin position="42"/>
        <end position="47"/>
    </location>
</feature>
<evidence type="ECO:0000259" key="19">
    <source>
        <dbReference type="Pfam" id="PF02852"/>
    </source>
</evidence>
<evidence type="ECO:0000313" key="22">
    <source>
        <dbReference type="Proteomes" id="UP000247485"/>
    </source>
</evidence>
<dbReference type="PANTHER" id="PTHR42737">
    <property type="entry name" value="GLUTATHIONE REDUCTASE"/>
    <property type="match status" value="1"/>
</dbReference>
<keyword evidence="8 16" id="KW-0274">FAD</keyword>
<dbReference type="GO" id="GO:0050661">
    <property type="term" value="F:NADP binding"/>
    <property type="evidence" value="ECO:0007669"/>
    <property type="project" value="InterPro"/>
</dbReference>